<dbReference type="Proteomes" id="UP001163850">
    <property type="component" value="Unassembled WGS sequence"/>
</dbReference>
<feature type="compositionally biased region" description="Basic residues" evidence="1">
    <location>
        <begin position="21"/>
        <end position="31"/>
    </location>
</feature>
<accession>A0AA38UL50</accession>
<dbReference type="AlphaFoldDB" id="A0AA38UL50"/>
<feature type="compositionally biased region" description="Basic residues" evidence="1">
    <location>
        <begin position="77"/>
        <end position="88"/>
    </location>
</feature>
<evidence type="ECO:0000313" key="3">
    <source>
        <dbReference type="Proteomes" id="UP001163850"/>
    </source>
</evidence>
<feature type="compositionally biased region" description="Polar residues" evidence="1">
    <location>
        <begin position="141"/>
        <end position="159"/>
    </location>
</feature>
<dbReference type="EMBL" id="MU803219">
    <property type="protein sequence ID" value="KAJ3978427.1"/>
    <property type="molecule type" value="Genomic_DNA"/>
</dbReference>
<feature type="compositionally biased region" description="Basic and acidic residues" evidence="1">
    <location>
        <begin position="64"/>
        <end position="76"/>
    </location>
</feature>
<feature type="compositionally biased region" description="Polar residues" evidence="1">
    <location>
        <begin position="340"/>
        <end position="352"/>
    </location>
</feature>
<comment type="caution">
    <text evidence="2">The sequence shown here is derived from an EMBL/GenBank/DDBJ whole genome shotgun (WGS) entry which is preliminary data.</text>
</comment>
<evidence type="ECO:0000256" key="1">
    <source>
        <dbReference type="SAM" id="MobiDB-lite"/>
    </source>
</evidence>
<evidence type="ECO:0000313" key="2">
    <source>
        <dbReference type="EMBL" id="KAJ3978427.1"/>
    </source>
</evidence>
<proteinExistence type="predicted"/>
<feature type="region of interest" description="Disordered" evidence="1">
    <location>
        <begin position="1"/>
        <end position="253"/>
    </location>
</feature>
<reference evidence="2" key="1">
    <citation type="submission" date="2022-08" db="EMBL/GenBank/DDBJ databases">
        <authorList>
            <consortium name="DOE Joint Genome Institute"/>
            <person name="Min B."/>
            <person name="Riley R."/>
            <person name="Sierra-Patev S."/>
            <person name="Naranjo-Ortiz M."/>
            <person name="Looney B."/>
            <person name="Konkel Z."/>
            <person name="Slot J.C."/>
            <person name="Sakamoto Y."/>
            <person name="Steenwyk J.L."/>
            <person name="Rokas A."/>
            <person name="Carro J."/>
            <person name="Camarero S."/>
            <person name="Ferreira P."/>
            <person name="Molpeceres G."/>
            <person name="Ruiz-Duenas F.J."/>
            <person name="Serrano A."/>
            <person name="Henrissat B."/>
            <person name="Drula E."/>
            <person name="Hughes K.W."/>
            <person name="Mata J.L."/>
            <person name="Ishikawa N.K."/>
            <person name="Vargas-Isla R."/>
            <person name="Ushijima S."/>
            <person name="Smith C.A."/>
            <person name="Ahrendt S."/>
            <person name="Andreopoulos W."/>
            <person name="He G."/>
            <person name="Labutti K."/>
            <person name="Lipzen A."/>
            <person name="Ng V."/>
            <person name="Sandor L."/>
            <person name="Barry K."/>
            <person name="Martinez A.T."/>
            <person name="Xiao Y."/>
            <person name="Gibbons J.G."/>
            <person name="Terashima K."/>
            <person name="Hibbett D.S."/>
            <person name="Grigoriev I.V."/>
        </authorList>
    </citation>
    <scope>NUCLEOTIDE SEQUENCE</scope>
    <source>
        <strain evidence="2">TFB7829</strain>
    </source>
</reference>
<gene>
    <name evidence="2" type="ORF">F5890DRAFT_1479371</name>
</gene>
<protein>
    <submittedName>
        <fullName evidence="2">Uncharacterized protein</fullName>
    </submittedName>
</protein>
<feature type="compositionally biased region" description="Low complexity" evidence="1">
    <location>
        <begin position="178"/>
        <end position="188"/>
    </location>
</feature>
<feature type="region of interest" description="Disordered" evidence="1">
    <location>
        <begin position="316"/>
        <end position="385"/>
    </location>
</feature>
<sequence length="493" mass="53261">MLQKPKSVTGAALKGRAGSKLVKRSPRKGKRKGVELPETDAGEPAPEVRKKRKTKSRPTVVESDQEKADGEQERSKPAKTRPKPRPKKANVGELAARAESVPSIERIWGEPFNVETGTLESPRPNHHFDDPVGSVPKDPSVPQQYSQPELVLSQFTQVNPAPPSGAEPVHSDPNGKTSNSSNNASAESLRQEALGSPVGPILGHSDSHQQDPSPNDQDMGYSSDETDYPFSPPLRRNQMPDVNPPMEGIASGPALAPLGENFLGPMDPESARIAERAQALMDFDLLNFQNSQLTDASSLPPPALAMAPNRFNLQDSVFPAGPSRSPNPWKSAFDGGLTPLDSSQANSASQPTPADEDAAERIRPQHRTQTNAEAGPSSEPLAGEKAEYIPRKPVRSSQRALRKTFGKKSHAGNKRRACGNCPLTAEALVGSTPSDVTDRAASEMFLGLLTQIMERLGTMGRTHIPYCKLSQAEIRTVSLDKGRYQIIDLTEEE</sequence>
<name>A0AA38UL50_9AGAR</name>
<organism evidence="2 3">
    <name type="scientific">Lentinula detonsa</name>
    <dbReference type="NCBI Taxonomy" id="2804962"/>
    <lineage>
        <taxon>Eukaryota</taxon>
        <taxon>Fungi</taxon>
        <taxon>Dikarya</taxon>
        <taxon>Basidiomycota</taxon>
        <taxon>Agaricomycotina</taxon>
        <taxon>Agaricomycetes</taxon>
        <taxon>Agaricomycetidae</taxon>
        <taxon>Agaricales</taxon>
        <taxon>Marasmiineae</taxon>
        <taxon>Omphalotaceae</taxon>
        <taxon>Lentinula</taxon>
    </lineage>
</organism>